<protein>
    <submittedName>
        <fullName evidence="1">Uncharacterized protein</fullName>
    </submittedName>
</protein>
<organism evidence="1 2">
    <name type="scientific">Prauserella muralis</name>
    <dbReference type="NCBI Taxonomy" id="588067"/>
    <lineage>
        <taxon>Bacteria</taxon>
        <taxon>Bacillati</taxon>
        <taxon>Actinomycetota</taxon>
        <taxon>Actinomycetes</taxon>
        <taxon>Pseudonocardiales</taxon>
        <taxon>Pseudonocardiaceae</taxon>
        <taxon>Prauserella</taxon>
    </lineage>
</organism>
<accession>A0A2V4ABQ8</accession>
<dbReference type="Proteomes" id="UP000249915">
    <property type="component" value="Plasmid pPmurDSM45305"/>
</dbReference>
<keyword evidence="1" id="KW-0614">Plasmid</keyword>
<evidence type="ECO:0000313" key="2">
    <source>
        <dbReference type="Proteomes" id="UP000249915"/>
    </source>
</evidence>
<name>A0A2V4ABQ8_9PSEU</name>
<sequence>MVCDGVSVRWLAGIIRGSRLLAEWHWTWNDLADLIHGVPERPHLPRYIHNPRGWIKARFKRSTGVLPPSKLKIIRQLDSGERARQADGAAKRAAIDHCPLCDEHGWLDTGPTAPDVRCNHDPETGGW</sequence>
<dbReference type="AlphaFoldDB" id="A0A2V4ABQ8"/>
<keyword evidence="2" id="KW-1185">Reference proteome</keyword>
<proteinExistence type="predicted"/>
<comment type="caution">
    <text evidence="1">The sequence shown here is derived from an EMBL/GenBank/DDBJ whole genome shotgun (WGS) entry which is preliminary data.</text>
</comment>
<geneLocation type="plasmid" evidence="2">
    <name>ppmurdsm45305</name>
</geneLocation>
<gene>
    <name evidence="1" type="ORF">BAY60_35750</name>
</gene>
<evidence type="ECO:0000313" key="1">
    <source>
        <dbReference type="EMBL" id="PXY16556.1"/>
    </source>
</evidence>
<reference evidence="1 2" key="1">
    <citation type="submission" date="2016-07" db="EMBL/GenBank/DDBJ databases">
        <title>Draft genome sequence of Prauserella muralis DSM 45305, isolated from a mould-covered wall in an indoor environment.</title>
        <authorList>
            <person name="Ruckert C."/>
            <person name="Albersmeier A."/>
            <person name="Jiang C.-L."/>
            <person name="Jiang Y."/>
            <person name="Kalinowski J."/>
            <person name="Schneider O."/>
            <person name="Winkler A."/>
            <person name="Zotchev S.B."/>
        </authorList>
    </citation>
    <scope>NUCLEOTIDE SEQUENCE [LARGE SCALE GENOMIC DNA]</scope>
    <source>
        <strain evidence="1 2">DSM 45305</strain>
        <plasmid evidence="2">ppmurdsm45305</plasmid>
    </source>
</reference>
<dbReference type="EMBL" id="MASW01000024">
    <property type="protein sequence ID" value="PXY16556.1"/>
    <property type="molecule type" value="Genomic_DNA"/>
</dbReference>